<dbReference type="InterPro" id="IPR011766">
    <property type="entry name" value="TPP_enzyme_TPP-bd"/>
</dbReference>
<evidence type="ECO:0000256" key="11">
    <source>
        <dbReference type="ARBA" id="ARBA00023052"/>
    </source>
</evidence>
<dbReference type="InterPro" id="IPR053399">
    <property type="entry name" value="2-oxoacid:Fd_oxidored_beta"/>
</dbReference>
<dbReference type="InterPro" id="IPR029061">
    <property type="entry name" value="THDP-binding"/>
</dbReference>
<dbReference type="EMBL" id="CP002100">
    <property type="protein sequence ID" value="ADN50447.1"/>
    <property type="molecule type" value="Genomic_DNA"/>
</dbReference>
<dbReference type="STRING" id="572478.Vdis_1059"/>
<reference evidence="16" key="2">
    <citation type="journal article" date="2010" name="Stand. Genomic Sci.">
        <title>Complete genome sequence of Vulcanisaeta distributa type strain (IC-017T).</title>
        <authorList>
            <person name="Mavromatis K."/>
            <person name="Sikorski J."/>
            <person name="Pabst E."/>
            <person name="Teshima H."/>
            <person name="Lapidus A."/>
            <person name="Lucas S."/>
            <person name="Nolan M."/>
            <person name="Glavina Del Rio T."/>
            <person name="Cheng J."/>
            <person name="Bruce D."/>
            <person name="Goodwin L."/>
            <person name="Pitluck S."/>
            <person name="Liolios K."/>
            <person name="Ivanova N."/>
            <person name="Mikhailova N."/>
            <person name="Pati A."/>
            <person name="Chen A."/>
            <person name="Palaniappan K."/>
            <person name="Land M."/>
            <person name="Hauser L."/>
            <person name="Chang Y."/>
            <person name="Jeffries C."/>
            <person name="Rohde M."/>
            <person name="Spring S."/>
            <person name="Goker M."/>
            <person name="Wirth R."/>
            <person name="Woyke T."/>
            <person name="Bristow J."/>
            <person name="Eisen J."/>
            <person name="Markowitz V."/>
            <person name="Hugenholtz P."/>
            <person name="Klenk H."/>
            <person name="Kyrpides N."/>
        </authorList>
    </citation>
    <scope>NUCLEOTIDE SEQUENCE [LARGE SCALE GENOMIC DNA]</scope>
    <source>
        <strain evidence="16">DSM 14429 / JCM 11212 / NBRC 100878 / IC-017</strain>
    </source>
</reference>
<dbReference type="Pfam" id="PF02775">
    <property type="entry name" value="TPP_enzyme_C"/>
    <property type="match status" value="1"/>
</dbReference>
<feature type="domain" description="Pyruvate ferredoxin oxidoreductase beta subunit C-terminal" evidence="14">
    <location>
        <begin position="209"/>
        <end position="283"/>
    </location>
</feature>
<dbReference type="NCBIfam" id="NF041171">
    <property type="entry name" value="Oxoac_fdxbeta_Archa"/>
    <property type="match status" value="1"/>
</dbReference>
<evidence type="ECO:0000256" key="7">
    <source>
        <dbReference type="ARBA" id="ARBA00022842"/>
    </source>
</evidence>
<sequence length="320" mass="35748">MSNTVKITVKRTPMDYVEKRRRPDWCPGCGDYGILQALYQALADLNLDPHSVFLVSGIGCSAKTIHYVNANGAHTLHGRPIPYATGIKLANPNLEVIVIGGDGDLMGIGAEHLVHAGRRNVDLTVLMFDNGVYGLTKGQASPTLRRGVKTKALARPNIYDAINPVVLALSVGFTFVARGYAYDVKHLAYLIKEAIRHKGSAFIDILQPCPTYNDVNTKEWYEARIYKLENEPGWDPVVRSPSEEEVTKKLTQAFLRGMEWGDKIPIGIFYQNEYVPTYEERIMEQMPNYLKAPPALSPLYGPDGSTIVNIEDILREKEVW</sequence>
<comment type="cofactor">
    <cofactor evidence="1">
        <name>Mg(2+)</name>
        <dbReference type="ChEBI" id="CHEBI:18420"/>
    </cofactor>
</comment>
<dbReference type="Proteomes" id="UP000006681">
    <property type="component" value="Chromosome"/>
</dbReference>
<keyword evidence="11" id="KW-0786">Thiamine pyrophosphate</keyword>
<keyword evidence="10" id="KW-0411">Iron-sulfur</keyword>
<dbReference type="PANTHER" id="PTHR48084:SF2">
    <property type="entry name" value="PYRUVATE FERREDOXIN_FLAVODOXIN OXIDOREDUCTASE, BETA SUBUNIT"/>
    <property type="match status" value="1"/>
</dbReference>
<dbReference type="InterPro" id="IPR032686">
    <property type="entry name" value="PFO_beta_C"/>
</dbReference>
<evidence type="ECO:0000256" key="3">
    <source>
        <dbReference type="ARBA" id="ARBA00001966"/>
    </source>
</evidence>
<dbReference type="GO" id="GO:0030976">
    <property type="term" value="F:thiamine pyrophosphate binding"/>
    <property type="evidence" value="ECO:0007669"/>
    <property type="project" value="InterPro"/>
</dbReference>
<evidence type="ECO:0000256" key="2">
    <source>
        <dbReference type="ARBA" id="ARBA00001964"/>
    </source>
</evidence>
<keyword evidence="7" id="KW-0460">Magnesium</keyword>
<evidence type="ECO:0000259" key="14">
    <source>
        <dbReference type="Pfam" id="PF12367"/>
    </source>
</evidence>
<comment type="subunit">
    <text evidence="4">Heterodimer composed of an alpha and a beta subunit.</text>
</comment>
<evidence type="ECO:0000256" key="8">
    <source>
        <dbReference type="ARBA" id="ARBA00023002"/>
    </source>
</evidence>
<accession>E1QQF2</accession>
<dbReference type="FunFam" id="3.40.50.970:FF:000049">
    <property type="entry name" value="2-oxoglutarate ferredoxin oxidoreductase subunit beta"/>
    <property type="match status" value="1"/>
</dbReference>
<keyword evidence="16" id="KW-1185">Reference proteome</keyword>
<dbReference type="SUPFAM" id="SSF52518">
    <property type="entry name" value="Thiamin diphosphate-binding fold (THDP-binding)"/>
    <property type="match status" value="1"/>
</dbReference>
<reference evidence="15 16" key="1">
    <citation type="journal article" date="2010" name="Stand. Genomic Sci.">
        <title>Complete genome sequence of Vulcanisaeta distributa type strain (IC-017).</title>
        <authorList>
            <person name="Mavromatis K."/>
            <person name="Sikorski J."/>
            <person name="Pabst E."/>
            <person name="Teshima H."/>
            <person name="Lapidus A."/>
            <person name="Lucas S."/>
            <person name="Nolan M."/>
            <person name="Glavina Del Rio T."/>
            <person name="Cheng J.F."/>
            <person name="Bruce D."/>
            <person name="Goodwin L."/>
            <person name="Pitluck S."/>
            <person name="Liolios K."/>
            <person name="Ivanova N."/>
            <person name="Mikhailova N."/>
            <person name="Pati A."/>
            <person name="Chen A."/>
            <person name="Palaniappan K."/>
            <person name="Land M."/>
            <person name="Hauser L."/>
            <person name="Chang Y.J."/>
            <person name="Jeffries C.D."/>
            <person name="Rohde M."/>
            <person name="Spring S."/>
            <person name="Goker M."/>
            <person name="Wirth R."/>
            <person name="Woyke T."/>
            <person name="Bristow J."/>
            <person name="Eisen J.A."/>
            <person name="Markowitz V."/>
            <person name="Hugenholtz P."/>
            <person name="Klenk H.P."/>
            <person name="Kyrpides N.C."/>
        </authorList>
    </citation>
    <scope>NUCLEOTIDE SEQUENCE [LARGE SCALE GENOMIC DNA]</scope>
    <source>
        <strain evidence="16">DSM 14429 / JCM 11212 / NBRC 100878 / IC-017</strain>
    </source>
</reference>
<dbReference type="GO" id="GO:0046872">
    <property type="term" value="F:metal ion binding"/>
    <property type="evidence" value="ECO:0007669"/>
    <property type="project" value="UniProtKB-KW"/>
</dbReference>
<dbReference type="EC" id="1.2.7.11" evidence="5"/>
<evidence type="ECO:0000256" key="1">
    <source>
        <dbReference type="ARBA" id="ARBA00001946"/>
    </source>
</evidence>
<comment type="catalytic activity">
    <reaction evidence="12">
        <text>a 2-oxocarboxylate + 2 oxidized [2Fe-2S]-[ferredoxin] + CoA = an acyl-CoA + 2 reduced [2Fe-2S]-[ferredoxin] + CO2 + H(+)</text>
        <dbReference type="Rhea" id="RHEA:42316"/>
        <dbReference type="Rhea" id="RHEA-COMP:10000"/>
        <dbReference type="Rhea" id="RHEA-COMP:10001"/>
        <dbReference type="ChEBI" id="CHEBI:15378"/>
        <dbReference type="ChEBI" id="CHEBI:16526"/>
        <dbReference type="ChEBI" id="CHEBI:33737"/>
        <dbReference type="ChEBI" id="CHEBI:33738"/>
        <dbReference type="ChEBI" id="CHEBI:35179"/>
        <dbReference type="ChEBI" id="CHEBI:57287"/>
        <dbReference type="ChEBI" id="CHEBI:58342"/>
        <dbReference type="EC" id="1.2.7.11"/>
    </reaction>
</comment>
<dbReference type="InterPro" id="IPR011896">
    <property type="entry name" value="OFOB"/>
</dbReference>
<feature type="domain" description="Thiamine pyrophosphate enzyme TPP-binding" evidence="13">
    <location>
        <begin position="59"/>
        <end position="205"/>
    </location>
</feature>
<dbReference type="AlphaFoldDB" id="E1QQF2"/>
<comment type="cofactor">
    <cofactor evidence="2">
        <name>thiamine diphosphate</name>
        <dbReference type="ChEBI" id="CHEBI:58937"/>
    </cofactor>
</comment>
<gene>
    <name evidence="15" type="ordered locus">Vdis_1059</name>
</gene>
<dbReference type="KEGG" id="vdi:Vdis_1059"/>
<evidence type="ECO:0000256" key="12">
    <source>
        <dbReference type="ARBA" id="ARBA00048893"/>
    </source>
</evidence>
<keyword evidence="15" id="KW-0670">Pyruvate</keyword>
<evidence type="ECO:0000256" key="10">
    <source>
        <dbReference type="ARBA" id="ARBA00023014"/>
    </source>
</evidence>
<comment type="cofactor">
    <cofactor evidence="3">
        <name>[4Fe-4S] cluster</name>
        <dbReference type="ChEBI" id="CHEBI:49883"/>
    </cofactor>
</comment>
<keyword evidence="6" id="KW-0479">Metal-binding</keyword>
<name>E1QQF2_VULDI</name>
<evidence type="ECO:0000313" key="15">
    <source>
        <dbReference type="EMBL" id="ADN50447.1"/>
    </source>
</evidence>
<evidence type="ECO:0000313" key="16">
    <source>
        <dbReference type="Proteomes" id="UP000006681"/>
    </source>
</evidence>
<evidence type="ECO:0000256" key="9">
    <source>
        <dbReference type="ARBA" id="ARBA00023004"/>
    </source>
</evidence>
<evidence type="ECO:0000259" key="13">
    <source>
        <dbReference type="Pfam" id="PF02775"/>
    </source>
</evidence>
<dbReference type="eggNOG" id="arCOG01599">
    <property type="taxonomic scope" value="Archaea"/>
</dbReference>
<dbReference type="PANTHER" id="PTHR48084">
    <property type="entry name" value="2-OXOGLUTARATE OXIDOREDUCTASE SUBUNIT KORB-RELATED"/>
    <property type="match status" value="1"/>
</dbReference>
<dbReference type="NCBIfam" id="TIGR02177">
    <property type="entry name" value="PorB_KorB"/>
    <property type="match status" value="1"/>
</dbReference>
<dbReference type="HOGENOM" id="CLU_048564_0_0_2"/>
<protein>
    <recommendedName>
        <fullName evidence="5">2-oxoacid oxidoreductase (ferredoxin)</fullName>
        <ecNumber evidence="5">1.2.7.11</ecNumber>
    </recommendedName>
</protein>
<organism evidence="15 16">
    <name type="scientific">Vulcanisaeta distributa (strain DSM 14429 / JCM 11212 / NBRC 100878 / IC-017)</name>
    <dbReference type="NCBI Taxonomy" id="572478"/>
    <lineage>
        <taxon>Archaea</taxon>
        <taxon>Thermoproteota</taxon>
        <taxon>Thermoprotei</taxon>
        <taxon>Thermoproteales</taxon>
        <taxon>Thermoproteaceae</taxon>
        <taxon>Vulcanisaeta</taxon>
    </lineage>
</organism>
<keyword evidence="8" id="KW-0560">Oxidoreductase</keyword>
<evidence type="ECO:0000256" key="5">
    <source>
        <dbReference type="ARBA" id="ARBA00012691"/>
    </source>
</evidence>
<dbReference type="Gene3D" id="3.40.50.970">
    <property type="match status" value="1"/>
</dbReference>
<evidence type="ECO:0000256" key="6">
    <source>
        <dbReference type="ARBA" id="ARBA00022723"/>
    </source>
</evidence>
<dbReference type="CDD" id="cd03375">
    <property type="entry name" value="TPP_OGFOR"/>
    <property type="match status" value="1"/>
</dbReference>
<evidence type="ECO:0000256" key="4">
    <source>
        <dbReference type="ARBA" id="ARBA00011631"/>
    </source>
</evidence>
<proteinExistence type="predicted"/>
<dbReference type="InterPro" id="IPR051457">
    <property type="entry name" value="2-oxoacid:Fd_oxidoreductase"/>
</dbReference>
<dbReference type="GO" id="GO:0051536">
    <property type="term" value="F:iron-sulfur cluster binding"/>
    <property type="evidence" value="ECO:0007669"/>
    <property type="project" value="UniProtKB-KW"/>
</dbReference>
<dbReference type="GO" id="GO:0018491">
    <property type="term" value="F:2-oxobutyrate synthase activity"/>
    <property type="evidence" value="ECO:0007669"/>
    <property type="project" value="UniProtKB-ARBA"/>
</dbReference>
<keyword evidence="9" id="KW-0408">Iron</keyword>
<dbReference type="GO" id="GO:0019164">
    <property type="term" value="F:pyruvate synthase activity"/>
    <property type="evidence" value="ECO:0007669"/>
    <property type="project" value="UniProtKB-ARBA"/>
</dbReference>
<dbReference type="Pfam" id="PF12367">
    <property type="entry name" value="PFO_beta_C"/>
    <property type="match status" value="1"/>
</dbReference>